<keyword evidence="1" id="KW-0813">Transport</keyword>
<name>A0A0R2I4H7_9LACO</name>
<feature type="transmembrane region" description="Helical" evidence="2">
    <location>
        <begin position="391"/>
        <end position="410"/>
    </location>
</feature>
<feature type="transmembrane region" description="Helical" evidence="2">
    <location>
        <begin position="247"/>
        <end position="271"/>
    </location>
</feature>
<keyword evidence="2" id="KW-0472">Membrane</keyword>
<evidence type="ECO:0000256" key="1">
    <source>
        <dbReference type="ARBA" id="ARBA00022597"/>
    </source>
</evidence>
<dbReference type="SUPFAM" id="SSF103473">
    <property type="entry name" value="MFS general substrate transporter"/>
    <property type="match status" value="1"/>
</dbReference>
<feature type="transmembrane region" description="Helical" evidence="2">
    <location>
        <begin position="53"/>
        <end position="78"/>
    </location>
</feature>
<accession>A0A0R2I4H7</accession>
<evidence type="ECO:0000313" key="3">
    <source>
        <dbReference type="EMBL" id="KRN58486.1"/>
    </source>
</evidence>
<gene>
    <name evidence="3" type="ORF">IV45_GL000933</name>
</gene>
<organism evidence="3 4">
    <name type="scientific">Limosilactobacillus secaliphilus</name>
    <dbReference type="NCBI Taxonomy" id="396268"/>
    <lineage>
        <taxon>Bacteria</taxon>
        <taxon>Bacillati</taxon>
        <taxon>Bacillota</taxon>
        <taxon>Bacilli</taxon>
        <taxon>Lactobacillales</taxon>
        <taxon>Lactobacillaceae</taxon>
        <taxon>Limosilactobacillus</taxon>
    </lineage>
</organism>
<dbReference type="Proteomes" id="UP000050934">
    <property type="component" value="Unassembled WGS sequence"/>
</dbReference>
<dbReference type="EMBL" id="JQBW01000010">
    <property type="protein sequence ID" value="KRN58486.1"/>
    <property type="molecule type" value="Genomic_DNA"/>
</dbReference>
<feature type="transmembrane region" description="Helical" evidence="2">
    <location>
        <begin position="422"/>
        <end position="441"/>
    </location>
</feature>
<dbReference type="RefSeq" id="WP_057741936.1">
    <property type="nucleotide sequence ID" value="NZ_JQBW01000010.1"/>
</dbReference>
<keyword evidence="2" id="KW-0812">Transmembrane</keyword>
<reference evidence="3 4" key="1">
    <citation type="journal article" date="2015" name="Genome Announc.">
        <title>Expanding the biotechnology potential of lactobacilli through comparative genomics of 213 strains and associated genera.</title>
        <authorList>
            <person name="Sun Z."/>
            <person name="Harris H.M."/>
            <person name="McCann A."/>
            <person name="Guo C."/>
            <person name="Argimon S."/>
            <person name="Zhang W."/>
            <person name="Yang X."/>
            <person name="Jeffery I.B."/>
            <person name="Cooney J.C."/>
            <person name="Kagawa T.F."/>
            <person name="Liu W."/>
            <person name="Song Y."/>
            <person name="Salvetti E."/>
            <person name="Wrobel A."/>
            <person name="Rasinkangas P."/>
            <person name="Parkhill J."/>
            <person name="Rea M.C."/>
            <person name="O'Sullivan O."/>
            <person name="Ritari J."/>
            <person name="Douillard F.P."/>
            <person name="Paul Ross R."/>
            <person name="Yang R."/>
            <person name="Briner A.E."/>
            <person name="Felis G.E."/>
            <person name="de Vos W.M."/>
            <person name="Barrangou R."/>
            <person name="Klaenhammer T.R."/>
            <person name="Caufield P.W."/>
            <person name="Cui Y."/>
            <person name="Zhang H."/>
            <person name="O'Toole P.W."/>
        </authorList>
    </citation>
    <scope>NUCLEOTIDE SEQUENCE [LARGE SCALE GENOMIC DNA]</scope>
    <source>
        <strain evidence="3 4">DSM 17896</strain>
    </source>
</reference>
<dbReference type="PANTHER" id="PTHR11328">
    <property type="entry name" value="MAJOR FACILITATOR SUPERFAMILY DOMAIN-CONTAINING PROTEIN"/>
    <property type="match status" value="1"/>
</dbReference>
<dbReference type="InterPro" id="IPR036259">
    <property type="entry name" value="MFS_trans_sf"/>
</dbReference>
<evidence type="ECO:0000256" key="2">
    <source>
        <dbReference type="SAM" id="Phobius"/>
    </source>
</evidence>
<feature type="transmembrane region" description="Helical" evidence="2">
    <location>
        <begin position="311"/>
        <end position="331"/>
    </location>
</feature>
<feature type="transmembrane region" description="Helical" evidence="2">
    <location>
        <begin position="278"/>
        <end position="299"/>
    </location>
</feature>
<dbReference type="GO" id="GO:0008643">
    <property type="term" value="P:carbohydrate transport"/>
    <property type="evidence" value="ECO:0007669"/>
    <property type="project" value="InterPro"/>
</dbReference>
<sequence length="514" mass="58116">MAVKTGKGRKITWWTRIGFGCGGFIGGGGLTFAHSWLLLYYTTFCGLDAWKGALIFSLATWFDVFESSIIGFISDNFYNTHLGRIFGRRRFFILICIPFFMLYPLCWVRGMSWGYYMVTYLLYDFVDNTFSVTHNTLKTEMSTNYTQRQLLSGSASVASKVVGFITAAFPLIFFSLMGKNNPNSYVMMVVTYSVVMVIAGTIVYLSTWEYSPDQVHIERTGSFWKSIWKMIKDTLSTFRSRTFRWHIAMYVAGSGGLWLMSSISTFNFIYVMKKSTTWAAGLGTIMKPFALISAIFAVWVVTKVGDTARPYIWSMFIVISSMLLYCGIWFFHWQQLAWLIGVAQMLLSFGEGIAYYVPQANYPYMPDVDELITNRRREGIISGAQTMSGRLVRGIVTMISGSVISATGLVKGRMSQPYSVQLGLVLMMLIGVCGMELIAIFCSRHMKADEKNLAIVDKEVKRVHAGGKMEDVDPHVKEVCELLTGFDYKNLFGHNNVGYKDHEVEPAKGHINNH</sequence>
<dbReference type="InterPro" id="IPR039672">
    <property type="entry name" value="MFS_2"/>
</dbReference>
<dbReference type="GO" id="GO:0015293">
    <property type="term" value="F:symporter activity"/>
    <property type="evidence" value="ECO:0007669"/>
    <property type="project" value="InterPro"/>
</dbReference>
<dbReference type="PANTHER" id="PTHR11328:SF24">
    <property type="entry name" value="MAJOR FACILITATOR SUPERFAMILY (MFS) PROFILE DOMAIN-CONTAINING PROTEIN"/>
    <property type="match status" value="1"/>
</dbReference>
<proteinExistence type="predicted"/>
<comment type="caution">
    <text evidence="3">The sequence shown here is derived from an EMBL/GenBank/DDBJ whole genome shotgun (WGS) entry which is preliminary data.</text>
</comment>
<keyword evidence="4" id="KW-1185">Reference proteome</keyword>
<feature type="transmembrane region" description="Helical" evidence="2">
    <location>
        <begin position="90"/>
        <end position="110"/>
    </location>
</feature>
<feature type="transmembrane region" description="Helical" evidence="2">
    <location>
        <begin position="185"/>
        <end position="205"/>
    </location>
</feature>
<dbReference type="OrthoDB" id="9764596at2"/>
<protein>
    <submittedName>
        <fullName evidence="3">MFS superfamily oligogalacturonide</fullName>
    </submittedName>
</protein>
<dbReference type="PATRIC" id="fig|396268.3.peg.945"/>
<keyword evidence="2" id="KW-1133">Transmembrane helix</keyword>
<dbReference type="GO" id="GO:0005886">
    <property type="term" value="C:plasma membrane"/>
    <property type="evidence" value="ECO:0007669"/>
    <property type="project" value="TreeGrafter"/>
</dbReference>
<dbReference type="Pfam" id="PF13347">
    <property type="entry name" value="MFS_2"/>
    <property type="match status" value="1"/>
</dbReference>
<dbReference type="Gene3D" id="1.20.1250.20">
    <property type="entry name" value="MFS general substrate transporter like domains"/>
    <property type="match status" value="1"/>
</dbReference>
<keyword evidence="1" id="KW-0762">Sugar transport</keyword>
<dbReference type="AlphaFoldDB" id="A0A0R2I4H7"/>
<evidence type="ECO:0000313" key="4">
    <source>
        <dbReference type="Proteomes" id="UP000050934"/>
    </source>
</evidence>
<dbReference type="STRING" id="396268.IV45_GL000933"/>
<feature type="transmembrane region" description="Helical" evidence="2">
    <location>
        <begin position="21"/>
        <end position="41"/>
    </location>
</feature>
<feature type="transmembrane region" description="Helical" evidence="2">
    <location>
        <begin position="157"/>
        <end position="178"/>
    </location>
</feature>